<organism evidence="2 3">
    <name type="scientific">Lachancea quebecensis</name>
    <dbReference type="NCBI Taxonomy" id="1654605"/>
    <lineage>
        <taxon>Eukaryota</taxon>
        <taxon>Fungi</taxon>
        <taxon>Dikarya</taxon>
        <taxon>Ascomycota</taxon>
        <taxon>Saccharomycotina</taxon>
        <taxon>Saccharomycetes</taxon>
        <taxon>Saccharomycetales</taxon>
        <taxon>Saccharomycetaceae</taxon>
        <taxon>Lachancea</taxon>
    </lineage>
</organism>
<dbReference type="AlphaFoldDB" id="A0A0P1L0M2"/>
<keyword evidence="3" id="KW-1185">Reference proteome</keyword>
<feature type="compositionally biased region" description="Polar residues" evidence="1">
    <location>
        <begin position="7"/>
        <end position="22"/>
    </location>
</feature>
<proteinExistence type="predicted"/>
<name>A0A0P1L0M2_9SACH</name>
<feature type="region of interest" description="Disordered" evidence="1">
    <location>
        <begin position="316"/>
        <end position="350"/>
    </location>
</feature>
<feature type="compositionally biased region" description="Polar residues" evidence="1">
    <location>
        <begin position="35"/>
        <end position="63"/>
    </location>
</feature>
<accession>A0A0P1L0M2</accession>
<dbReference type="Proteomes" id="UP000236544">
    <property type="component" value="Unassembled WGS sequence"/>
</dbReference>
<reference evidence="3" key="1">
    <citation type="submission" date="2015-10" db="EMBL/GenBank/DDBJ databases">
        <authorList>
            <person name="Devillers H."/>
        </authorList>
    </citation>
    <scope>NUCLEOTIDE SEQUENCE [LARGE SCALE GENOMIC DNA]</scope>
</reference>
<evidence type="ECO:0000313" key="2">
    <source>
        <dbReference type="EMBL" id="CUS22561.1"/>
    </source>
</evidence>
<feature type="compositionally biased region" description="Low complexity" evidence="1">
    <location>
        <begin position="184"/>
        <end position="207"/>
    </location>
</feature>
<dbReference type="OrthoDB" id="4069723at2759"/>
<feature type="region of interest" description="Disordered" evidence="1">
    <location>
        <begin position="98"/>
        <end position="118"/>
    </location>
</feature>
<feature type="region of interest" description="Disordered" evidence="1">
    <location>
        <begin position="642"/>
        <end position="661"/>
    </location>
</feature>
<dbReference type="EMBL" id="LN890530">
    <property type="protein sequence ID" value="CUS22561.1"/>
    <property type="molecule type" value="Genomic_DNA"/>
</dbReference>
<gene>
    <name evidence="2" type="ORF">LAQU0_S06e00848g</name>
</gene>
<protein>
    <submittedName>
        <fullName evidence="2">LAQU0S06e00848g1_1</fullName>
    </submittedName>
</protein>
<sequence length="697" mass="75311">MRHSRSPSKNANDSPQCSTPVESVSKWKIPHYYRKSNSGPVKIEASSSCNPRQENTASNGNINIMTTPKHVQLEESVCGKRGSKSKAKKGEMVFVNYTVKDAKPADPPPTKKKSSKSRMLKIFSSVHNSSSQNSSCEDVPSPDTKLLQQKYSDLAFHGRSSASTPSQATKRPYSSFLKCGGMGSASTITSPTTSPPEEIVPSSSAPSRGILQRPPLASSLSSSVSLVNNNGKASLTLGISEPSLLHRQSPSRERSHTAENLQYDHHYLDQYGEHGGYSTIQRAQTSHAQLASGVKPGDENDASIAFSKMFTRKRANTGGSMSSLVSSTTSHNLPTLHRNMSTNSISSLSNRYSPIRAGSPARNSSTWRAASNRYSRDLSTLHSSSSYAADSAIGMESYLDTQTKQRGANHKKKQESISDLYRIQQSTVIGPDPSTVSSVSSASTPCFVESSHCNGVSGFDGQNSVVFSLDRESSLENEILEEQDESAYSPNEASAMKEVVPKTTVDLIGERESDIVSLQNTSRSSGTMFSSLVNSHSTLDSSIPSTKETDIPKVFESSNFSHFNSAVQANNPASSLSFSGVQNDDFLNLYMELDLGSRAELMTSQPEKSIQGESEVSVSNGYMQGDVSTLNSMLNASPATITNSNNTGARSAPQQDGSYNEQVPYTSFSNRIMHDIDQISHSINASDNANELPDEWN</sequence>
<feature type="region of interest" description="Disordered" evidence="1">
    <location>
        <begin position="184"/>
        <end position="216"/>
    </location>
</feature>
<feature type="compositionally biased region" description="Low complexity" evidence="1">
    <location>
        <begin position="317"/>
        <end position="330"/>
    </location>
</feature>
<evidence type="ECO:0000256" key="1">
    <source>
        <dbReference type="SAM" id="MobiDB-lite"/>
    </source>
</evidence>
<evidence type="ECO:0000313" key="3">
    <source>
        <dbReference type="Proteomes" id="UP000236544"/>
    </source>
</evidence>
<feature type="compositionally biased region" description="Polar residues" evidence="1">
    <location>
        <begin position="338"/>
        <end position="350"/>
    </location>
</feature>
<feature type="region of interest" description="Disordered" evidence="1">
    <location>
        <begin position="1"/>
        <end position="63"/>
    </location>
</feature>